<organism evidence="1">
    <name type="scientific">bioreactor metagenome</name>
    <dbReference type="NCBI Taxonomy" id="1076179"/>
    <lineage>
        <taxon>unclassified sequences</taxon>
        <taxon>metagenomes</taxon>
        <taxon>ecological metagenomes</taxon>
    </lineage>
</organism>
<protein>
    <recommendedName>
        <fullName evidence="2">DUF3575 domain-containing protein</fullName>
    </recommendedName>
</protein>
<dbReference type="EMBL" id="VSSQ01002340">
    <property type="protein sequence ID" value="MPM14802.1"/>
    <property type="molecule type" value="Genomic_DNA"/>
</dbReference>
<gene>
    <name evidence="1" type="ORF">SDC9_61166</name>
</gene>
<evidence type="ECO:0008006" key="2">
    <source>
        <dbReference type="Google" id="ProtNLM"/>
    </source>
</evidence>
<accession>A0A644XF16</accession>
<dbReference type="Pfam" id="PF12099">
    <property type="entry name" value="DUF3575"/>
    <property type="match status" value="1"/>
</dbReference>
<dbReference type="InterPro" id="IPR021958">
    <property type="entry name" value="DUF3575"/>
</dbReference>
<name>A0A644XF16_9ZZZZ</name>
<sequence length="259" mass="29097">MKNLISLLTLLFIWAGSFSQTHTDNTKFAGENYSPRMNFVKTNVTGILLKNYSIQYERVFTKRFSAAISYRNMPEGGLPFRSMILDRMDQDDQEGRDIVNNLMVSNFAITPEIRFYLGKKGYGRGFYIAPFARIAGYEASNFKFNYDDEFGTSQSISLSGEVNAVTFGVMFGAQWSLGKHLVLDWWILGPHAGTGKGDLIGLSTRQLSEFEQNEIRTQLEELDIPMIDKTVTVNSSGATMNTDGLWGGLRSGISFGFKF</sequence>
<comment type="caution">
    <text evidence="1">The sequence shown here is derived from an EMBL/GenBank/DDBJ whole genome shotgun (WGS) entry which is preliminary data.</text>
</comment>
<proteinExistence type="predicted"/>
<reference evidence="1" key="1">
    <citation type="submission" date="2019-08" db="EMBL/GenBank/DDBJ databases">
        <authorList>
            <person name="Kucharzyk K."/>
            <person name="Murdoch R.W."/>
            <person name="Higgins S."/>
            <person name="Loffler F."/>
        </authorList>
    </citation>
    <scope>NUCLEOTIDE SEQUENCE</scope>
</reference>
<evidence type="ECO:0000313" key="1">
    <source>
        <dbReference type="EMBL" id="MPM14802.1"/>
    </source>
</evidence>
<dbReference type="AlphaFoldDB" id="A0A644XF16"/>